<dbReference type="InterPro" id="IPR015995">
    <property type="entry name" value="MlrC_N"/>
</dbReference>
<gene>
    <name evidence="3" type="ORF">INS90_00500</name>
</gene>
<dbReference type="RefSeq" id="WP_197553466.1">
    <property type="nucleotide sequence ID" value="NZ_CP063212.1"/>
</dbReference>
<dbReference type="InterPro" id="IPR009197">
    <property type="entry name" value="MlrC"/>
</dbReference>
<feature type="domain" description="Microcystin LR degradation protein MlrC N-terminal" evidence="2">
    <location>
        <begin position="4"/>
        <end position="286"/>
    </location>
</feature>
<dbReference type="Pfam" id="PF07171">
    <property type="entry name" value="MlrC_C"/>
    <property type="match status" value="1"/>
</dbReference>
<sequence>MSPRIAIAGIHIESSTFSPQLAVAGDFEVTRGEALMRRYSWINETWSQAVTWLPVFHARALPGGVLERDTYEEWKAEIIAGLAALTDEATLDGFFFDVHGAMSVVGLDDAEGDLITAIRAVIGEEVLVSLSTDLHGNMSRELFSGCDLLTTYREAPHTDALESRRRAMKNLVMRLLGGQGKPAKALVHMPFLLPGERTSTRLEPAKSLYGRLPWLEAQPGILDVAFWIGFAWADQPRCKAAVVATGDDAELVTKVASDYAREIWARHAEFEFVAPVDSMDGCLEWARDAARPTFISDTGDNPGAGGADDVTYALARLLAFEPVARGQMSAIYASIHDADTVARALAAGVGGEVDIELGGKIDSREPGPLPLRVRVENLAVDPRAGQLAVLRPLGVAGTDGVVEGGASAEVGATTASGAVIIVTQNRMQYGTEEAFTIAGVDPRAADIVVVKIGYLEPDLYEMAADWKMALTPGGVDQDLVRLGHQTITRPMYPFDEDFAWEPEVITC</sequence>
<evidence type="ECO:0000259" key="2">
    <source>
        <dbReference type="Pfam" id="PF07364"/>
    </source>
</evidence>
<evidence type="ECO:0000313" key="3">
    <source>
        <dbReference type="EMBL" id="QOR47830.1"/>
    </source>
</evidence>
<evidence type="ECO:0000259" key="1">
    <source>
        <dbReference type="Pfam" id="PF07171"/>
    </source>
</evidence>
<reference evidence="3 4" key="1">
    <citation type="submission" date="2020-10" db="EMBL/GenBank/DDBJ databases">
        <title>Trueperella pecoris sp. nov. isolated from bovine and porcine specimens.</title>
        <authorList>
            <person name="Schoenecker L."/>
            <person name="Schnydrig P."/>
            <person name="Brodard I."/>
            <person name="Thomann A."/>
            <person name="Hemphill A."/>
            <person name="Rodriguez-Campos S."/>
            <person name="Perreten V."/>
            <person name="Jores J."/>
            <person name="Kittl S."/>
        </authorList>
    </citation>
    <scope>NUCLEOTIDE SEQUENCE [LARGE SCALE GENOMIC DNA]</scope>
    <source>
        <strain evidence="3 4">19OD0592</strain>
    </source>
</reference>
<feature type="domain" description="Microcystin LR degradation protein MlrC C-terminal" evidence="1">
    <location>
        <begin position="295"/>
        <end position="485"/>
    </location>
</feature>
<protein>
    <submittedName>
        <fullName evidence="3">M81 family metallopeptidase</fullName>
    </submittedName>
</protein>
<dbReference type="PIRSF" id="PIRSF012702">
    <property type="entry name" value="UCP012702"/>
    <property type="match status" value="1"/>
</dbReference>
<name>A0A7M1R0N4_9ACTO</name>
<dbReference type="InterPro" id="IPR010799">
    <property type="entry name" value="MlrC_C"/>
</dbReference>
<proteinExistence type="predicted"/>
<dbReference type="EMBL" id="CP063212">
    <property type="protein sequence ID" value="QOR47830.1"/>
    <property type="molecule type" value="Genomic_DNA"/>
</dbReference>
<organism evidence="3 4">
    <name type="scientific">Trueperella pecoris</name>
    <dbReference type="NCBI Taxonomy" id="2733571"/>
    <lineage>
        <taxon>Bacteria</taxon>
        <taxon>Bacillati</taxon>
        <taxon>Actinomycetota</taxon>
        <taxon>Actinomycetes</taxon>
        <taxon>Actinomycetales</taxon>
        <taxon>Actinomycetaceae</taxon>
        <taxon>Trueperella</taxon>
    </lineage>
</organism>
<dbReference type="Proteomes" id="UP000594961">
    <property type="component" value="Chromosome"/>
</dbReference>
<evidence type="ECO:0000313" key="4">
    <source>
        <dbReference type="Proteomes" id="UP000594961"/>
    </source>
</evidence>
<accession>A0A7M1R0N4</accession>
<dbReference type="Pfam" id="PF07364">
    <property type="entry name" value="DUF1485"/>
    <property type="match status" value="1"/>
</dbReference>
<dbReference type="AlphaFoldDB" id="A0A7M1R0N4"/>